<dbReference type="Proteomes" id="UP001159363">
    <property type="component" value="Chromosome 1"/>
</dbReference>
<evidence type="ECO:0000313" key="2">
    <source>
        <dbReference type="Proteomes" id="UP001159363"/>
    </source>
</evidence>
<protein>
    <recommendedName>
        <fullName evidence="3">Transposase</fullName>
    </recommendedName>
</protein>
<proteinExistence type="predicted"/>
<reference evidence="1 2" key="1">
    <citation type="submission" date="2023-02" db="EMBL/GenBank/DDBJ databases">
        <title>LHISI_Scaffold_Assembly.</title>
        <authorList>
            <person name="Stuart O.P."/>
            <person name="Cleave R."/>
            <person name="Magrath M.J.L."/>
            <person name="Mikheyev A.S."/>
        </authorList>
    </citation>
    <scope>NUCLEOTIDE SEQUENCE [LARGE SCALE GENOMIC DNA]</scope>
    <source>
        <strain evidence="1">Daus_M_001</strain>
        <tissue evidence="1">Leg muscle</tissue>
    </source>
</reference>
<sequence>MGSLCPRHAGVVWRDVRGPVIRQRALNNHTCRCQYYGHKTINHIPGFTFRKSRHYGRTTSYLVFSMSSGYCNGVSLILPLLQSSCSVMRDASQETATSTIGVVTPGSQRTHMPVYLDFLQNMLSLVMEDIPLAKRRDLWFQHNGALAHFCRDVREHLNNTYRGRWIGQGGQGDLLHGHHDHPI</sequence>
<dbReference type="PANTHER" id="PTHR47326">
    <property type="entry name" value="TRANSPOSABLE ELEMENT TC3 TRANSPOSASE-LIKE PROTEIN"/>
    <property type="match status" value="1"/>
</dbReference>
<dbReference type="PANTHER" id="PTHR47326:SF1">
    <property type="entry name" value="HTH PSQ-TYPE DOMAIN-CONTAINING PROTEIN"/>
    <property type="match status" value="1"/>
</dbReference>
<keyword evidence="2" id="KW-1185">Reference proteome</keyword>
<dbReference type="EMBL" id="JARBHB010000001">
    <property type="protein sequence ID" value="KAJ8896480.1"/>
    <property type="molecule type" value="Genomic_DNA"/>
</dbReference>
<dbReference type="Gene3D" id="3.30.420.10">
    <property type="entry name" value="Ribonuclease H-like superfamily/Ribonuclease H"/>
    <property type="match status" value="1"/>
</dbReference>
<gene>
    <name evidence="1" type="ORF">PR048_001824</name>
</gene>
<name>A0ABQ9IIF2_9NEOP</name>
<dbReference type="InterPro" id="IPR036397">
    <property type="entry name" value="RNaseH_sf"/>
</dbReference>
<evidence type="ECO:0000313" key="1">
    <source>
        <dbReference type="EMBL" id="KAJ8896480.1"/>
    </source>
</evidence>
<evidence type="ECO:0008006" key="3">
    <source>
        <dbReference type="Google" id="ProtNLM"/>
    </source>
</evidence>
<comment type="caution">
    <text evidence="1">The sequence shown here is derived from an EMBL/GenBank/DDBJ whole genome shotgun (WGS) entry which is preliminary data.</text>
</comment>
<accession>A0ABQ9IIF2</accession>
<organism evidence="1 2">
    <name type="scientific">Dryococelus australis</name>
    <dbReference type="NCBI Taxonomy" id="614101"/>
    <lineage>
        <taxon>Eukaryota</taxon>
        <taxon>Metazoa</taxon>
        <taxon>Ecdysozoa</taxon>
        <taxon>Arthropoda</taxon>
        <taxon>Hexapoda</taxon>
        <taxon>Insecta</taxon>
        <taxon>Pterygota</taxon>
        <taxon>Neoptera</taxon>
        <taxon>Polyneoptera</taxon>
        <taxon>Phasmatodea</taxon>
        <taxon>Verophasmatodea</taxon>
        <taxon>Anareolatae</taxon>
        <taxon>Phasmatidae</taxon>
        <taxon>Eurycanthinae</taxon>
        <taxon>Dryococelus</taxon>
    </lineage>
</organism>